<sequence length="2098" mass="209860">REHGLIFSGGDMAIGGYLDGNRIATGWAGSVTNASATIEALGNLEMGTSQFRNLNTHFRIETLDSGTVSVIEYGSLLPGEKDKRFRSVGGQIVDANGIVQKEYTIYRLTRTSRTETVVDTDPAKLLAGGNVTIRSSDARNEQSHVIAGGKLYMEGTALVNPQIDLHTYSKETGTSENVLYVPSSAWGGYVQKPMGESSLTPVEHSSADPVKQIYQKTPNASPSSAGVSGVNGGTSATGATNANVTHTAVSGTPGSVAGVSAAGGTGAGAASGTGALNGASGTGNAGQVGNVGALSGSAVAGATGAGGQTATSGIDTGRATVGADGKSADAVAAQGSQDGSGRIGNAGKTAGHGAVQGSSAGAATGSGAASTVDSALLARDAQGGPGAVGGGSGLQGSGRLGNAAQSAGHGGVQGGSVGTVGGAAGAGTVDPALLAGGTQGGPDAVGGTGGLQGSGRLGNAGQSAGHGGVQGGSVGTVGGAAGAGTVDPALLAGGTQGGPDAVGATGGVQGSGRLGSGGQAAGHGSVQDGGVAAVGGVAGAGKVDAGLLAKNTQGGPASVGGGNGLQGSERAGNAGQALSLAGVKQEVAAGATGPGKATQSGMAAAHGATVSSATGSAAQVAGAGGASAGRMTVIGQVALANPSGRAQVVRTTSPSTQIPNASLFRTSPGPASRFLVETDPRFANYKDWTGSDYLTSKVQLDPTVTQKRLGDGFYEQRLVREQIAELTGQRFTGDYSSDDQQYRGLMDAGAAFAQTWDLRPGLALTPAQMAALTSDIVWLVEQDVTLADGSTQKVLVPQVYVRVREDDLDGAGSLLAGKEVDIRLSGDLVNGGTIAGREVVLLNAENVSNLGGRVGADNVGIAARNDLNNIGGTISANSALQASAGRDINISTNTLEDGRYLGRVAGLYVSGDTASGSSLVLSAGRDVSIAGGIVSNTGQGGVTAISAGRDLSVDTVVATSGTGLSAKRIEQQAGEVHGDKVALIAGNDINNRGGSVVAESQLLASAGRDINVVSTTVSNASQDGPSYTSTSTTIGSTAGMYVTGTDQGNALIVQAGRDVTVTGGVIANAGVNGQTSVIAGNNLTLNTVTVASTQNDIRNADNYSKQSKTGEVGSQIMGAGNVNLQAGHDLTARAADVQANGALGLLAGNDISLVNGFQNAVSDTASKSTKKGFWNKTTTTKHDVVDTTTAIGTSLGGSSVTVQAGHDLQVTGSNILSDDATRLLAGNNITIDAATNTVYELHHTNTKKSGFMSSGGFGFTYGTNSTTVDQQRDATLQSGDARSMIGSTGGALTMIAGNGVKISGSDIAAATDLDIIGKSVTIQPGQDNEKGKVVTKTVQDGFTLAVGGSVVSAIQTVQGMGEAMGKTSNGRVQAMAAATAALAAKNAKAAIAQQGPSVSISLTYGHSESEQTQTTASTTHSGSILSGNNINITATGAGKDSNINILGSELNAGSTVRLGADNQVNLLAVQDTESQHTRSSSLSVSAGVSANISKSGPAFGLTGSISASQGKQDGEGSTQLNTHVNAGQLLVINSGGDTTIKGAVANAGQVIANIQGNLNLESLQDTAKFDSKNQSVSVSGTYGAGASVNASFNQSKMHSDYASVQEQSGIKAGAGGFQIMVGGNTDLKGAIISSGAAPGANSLNTGTLTQSDIKNHSVADASSMGLSGGFSFADPDAKKDKEQGNKEGADKVAGSKDIGKGKGPGGTDLINEGSRPNATDNLYEGSKLVAKNLLNNSSDSASSNGLTRSTVSNGVLTIRDNAQQQALTGQDGAAAIAALNRDTGVAHTAAEKQNVQELAKNAEIVQGFKNAMYGEATYYTDQTFIAANTPSKFYKLSCSGDRNACIKDPRLLVKEEITKEEAIAMKGVLAVNGIRNGMDRAAELAYQNVLLDADNKKPDVIVLMHIEQTKDGFADVLLAGYEKLLAPVLGYSAGDKELAQVLMGRQDTENLLLAHSRGAIVARNGLDIAASNGFVNPNLTLQAFGPGISNTDLYSSFGKVNTQTSSDKELYRYTYMKNDPIPVLTTMNPGNIIASLVEFINVYNTSYSAHSCYGTGALGCVTVSNPVPGYDFPKKQDPNNIVTFINGKLVKKEEKKTQ</sequence>
<organism evidence="2 3">
    <name type="scientific">Janthinobacterium violaceinigrum</name>
    <dbReference type="NCBI Taxonomy" id="2654252"/>
    <lineage>
        <taxon>Bacteria</taxon>
        <taxon>Pseudomonadati</taxon>
        <taxon>Pseudomonadota</taxon>
        <taxon>Betaproteobacteria</taxon>
        <taxon>Burkholderiales</taxon>
        <taxon>Oxalobacteraceae</taxon>
        <taxon>Janthinobacterium</taxon>
    </lineage>
</organism>
<feature type="region of interest" description="Disordered" evidence="1">
    <location>
        <begin position="1405"/>
        <end position="1427"/>
    </location>
</feature>
<feature type="compositionally biased region" description="Gly residues" evidence="1">
    <location>
        <begin position="504"/>
        <end position="521"/>
    </location>
</feature>
<evidence type="ECO:0000313" key="2">
    <source>
        <dbReference type="EMBL" id="KAB8061117.1"/>
    </source>
</evidence>
<feature type="region of interest" description="Disordered" evidence="1">
    <location>
        <begin position="437"/>
        <end position="471"/>
    </location>
</feature>
<dbReference type="GO" id="GO:0003824">
    <property type="term" value="F:catalytic activity"/>
    <property type="evidence" value="ECO:0007669"/>
    <property type="project" value="UniProtKB-ARBA"/>
</dbReference>
<feature type="region of interest" description="Disordered" evidence="1">
    <location>
        <begin position="383"/>
        <end position="409"/>
    </location>
</feature>
<evidence type="ECO:0000313" key="3">
    <source>
        <dbReference type="Proteomes" id="UP000468717"/>
    </source>
</evidence>
<dbReference type="Proteomes" id="UP000468717">
    <property type="component" value="Unassembled WGS sequence"/>
</dbReference>
<reference evidence="2 3" key="1">
    <citation type="submission" date="2019-10" db="EMBL/GenBank/DDBJ databases">
        <title>Three novel species isolated from a subtropical stream in China.</title>
        <authorList>
            <person name="Lu H."/>
        </authorList>
    </citation>
    <scope>NUCLEOTIDE SEQUENCE [LARGE SCALE GENOMIC DNA]</scope>
    <source>
        <strain evidence="2 3">FT13W</strain>
    </source>
</reference>
<dbReference type="EMBL" id="WFLI01000039">
    <property type="protein sequence ID" value="KAB8061117.1"/>
    <property type="molecule type" value="Genomic_DNA"/>
</dbReference>
<keyword evidence="3" id="KW-1185">Reference proteome</keyword>
<feature type="non-terminal residue" evidence="2">
    <location>
        <position position="1"/>
    </location>
</feature>
<feature type="compositionally biased region" description="Gly residues" evidence="1">
    <location>
        <begin position="383"/>
        <end position="399"/>
    </location>
</feature>
<evidence type="ECO:0008006" key="4">
    <source>
        <dbReference type="Google" id="ProtNLM"/>
    </source>
</evidence>
<dbReference type="InterPro" id="IPR025157">
    <property type="entry name" value="Hemagglutinin_rpt"/>
</dbReference>
<feature type="compositionally biased region" description="Low complexity" evidence="1">
    <location>
        <begin position="351"/>
        <end position="366"/>
    </location>
</feature>
<accession>A0A6I1HZP8</accession>
<gene>
    <name evidence="2" type="ORF">GCN75_24275</name>
</gene>
<feature type="region of interest" description="Disordered" evidence="1">
    <location>
        <begin position="328"/>
        <end position="366"/>
    </location>
</feature>
<protein>
    <recommendedName>
        <fullName evidence="4">Filamentous hemagglutinin</fullName>
    </recommendedName>
</protein>
<dbReference type="Pfam" id="PF13332">
    <property type="entry name" value="Fil_haemagg_2"/>
    <property type="match status" value="3"/>
</dbReference>
<feature type="region of interest" description="Disordered" evidence="1">
    <location>
        <begin position="491"/>
        <end position="525"/>
    </location>
</feature>
<proteinExistence type="predicted"/>
<evidence type="ECO:0000256" key="1">
    <source>
        <dbReference type="SAM" id="MobiDB-lite"/>
    </source>
</evidence>
<name>A0A6I1HZP8_9BURK</name>
<feature type="region of interest" description="Disordered" evidence="1">
    <location>
        <begin position="1670"/>
        <end position="1718"/>
    </location>
</feature>
<feature type="compositionally biased region" description="Basic and acidic residues" evidence="1">
    <location>
        <begin position="1675"/>
        <end position="1700"/>
    </location>
</feature>
<feature type="compositionally biased region" description="Low complexity" evidence="1">
    <location>
        <begin position="1410"/>
        <end position="1423"/>
    </location>
</feature>
<comment type="caution">
    <text evidence="2">The sequence shown here is derived from an EMBL/GenBank/DDBJ whole genome shotgun (WGS) entry which is preliminary data.</text>
</comment>